<dbReference type="AlphaFoldDB" id="A0A7D4BV81"/>
<evidence type="ECO:0000256" key="1">
    <source>
        <dbReference type="SAM" id="Phobius"/>
    </source>
</evidence>
<keyword evidence="1" id="KW-0472">Membrane</keyword>
<keyword evidence="1" id="KW-1133">Transmembrane helix</keyword>
<dbReference type="GeneID" id="55593736"/>
<proteinExistence type="predicted"/>
<evidence type="ECO:0000313" key="3">
    <source>
        <dbReference type="Proteomes" id="UP000505020"/>
    </source>
</evidence>
<gene>
    <name evidence="2" type="ORF">HPS36_02000</name>
</gene>
<protein>
    <recommendedName>
        <fullName evidence="4">Phosphatidate cytidylyltransferase</fullName>
    </recommendedName>
</protein>
<name>A0A7D4BV81_9EURY</name>
<evidence type="ECO:0008006" key="4">
    <source>
        <dbReference type="Google" id="ProtNLM"/>
    </source>
</evidence>
<keyword evidence="3" id="KW-1185">Reference proteome</keyword>
<accession>A0A7D4BV81</accession>
<dbReference type="Proteomes" id="UP000505020">
    <property type="component" value="Chromosome"/>
</dbReference>
<evidence type="ECO:0000313" key="2">
    <source>
        <dbReference type="EMBL" id="QKG91675.1"/>
    </source>
</evidence>
<dbReference type="RefSeq" id="WP_173228313.1">
    <property type="nucleotide sequence ID" value="NZ_CP053941.1"/>
</dbReference>
<feature type="transmembrane region" description="Helical" evidence="1">
    <location>
        <begin position="49"/>
        <end position="69"/>
    </location>
</feature>
<keyword evidence="1" id="KW-0812">Transmembrane</keyword>
<reference evidence="2 3" key="1">
    <citation type="submission" date="2020-05" db="EMBL/GenBank/DDBJ databases">
        <title>Halorubrum RHB-C sp.nov., an extremely halophilic archaeon isolated from solar salt farm.</title>
        <authorList>
            <person name="Ho H."/>
            <person name="Danganan R.E."/>
            <person name="Dedeles G.R."/>
            <person name="Kim S.-G."/>
        </authorList>
    </citation>
    <scope>NUCLEOTIDE SEQUENCE [LARGE SCALE GENOMIC DNA]</scope>
    <source>
        <strain evidence="2 3">RHB-C</strain>
    </source>
</reference>
<sequence length="73" mass="7982">MVRKSSSASESVKKLGLRGVRVVGRVAALAFAIGFFVVLPVSAIIEGRWVALFLWILLITLMWIGNTVAPREI</sequence>
<organism evidence="2 3">
    <name type="scientific">Halorubrum salinarum</name>
    <dbReference type="NCBI Taxonomy" id="2739057"/>
    <lineage>
        <taxon>Archaea</taxon>
        <taxon>Methanobacteriati</taxon>
        <taxon>Methanobacteriota</taxon>
        <taxon>Stenosarchaea group</taxon>
        <taxon>Halobacteria</taxon>
        <taxon>Halobacteriales</taxon>
        <taxon>Haloferacaceae</taxon>
        <taxon>Halorubrum</taxon>
    </lineage>
</organism>
<dbReference type="EMBL" id="CP053941">
    <property type="protein sequence ID" value="QKG91675.1"/>
    <property type="molecule type" value="Genomic_DNA"/>
</dbReference>
<feature type="transmembrane region" description="Helical" evidence="1">
    <location>
        <begin position="22"/>
        <end position="43"/>
    </location>
</feature>
<dbReference type="KEGG" id="hsai:HPS36_02000"/>